<feature type="domain" description="Thioredoxin" evidence="3">
    <location>
        <begin position="41"/>
        <end position="175"/>
    </location>
</feature>
<dbReference type="CDD" id="cd02966">
    <property type="entry name" value="TlpA_like_family"/>
    <property type="match status" value="1"/>
</dbReference>
<dbReference type="InterPro" id="IPR013766">
    <property type="entry name" value="Thioredoxin_domain"/>
</dbReference>
<evidence type="ECO:0000256" key="2">
    <source>
        <dbReference type="ARBA" id="ARBA00022748"/>
    </source>
</evidence>
<dbReference type="PANTHER" id="PTHR42852">
    <property type="entry name" value="THIOL:DISULFIDE INTERCHANGE PROTEIN DSBE"/>
    <property type="match status" value="1"/>
</dbReference>
<comment type="caution">
    <text evidence="4">The sequence shown here is derived from an EMBL/GenBank/DDBJ whole genome shotgun (WGS) entry which is preliminary data.</text>
</comment>
<protein>
    <submittedName>
        <fullName evidence="4">TlpA family protein disulfide reductase</fullName>
    </submittedName>
</protein>
<organism evidence="4 5">
    <name type="scientific">Pelosinus baikalensis</name>
    <dbReference type="NCBI Taxonomy" id="2892015"/>
    <lineage>
        <taxon>Bacteria</taxon>
        <taxon>Bacillati</taxon>
        <taxon>Bacillota</taxon>
        <taxon>Negativicutes</taxon>
        <taxon>Selenomonadales</taxon>
        <taxon>Sporomusaceae</taxon>
        <taxon>Pelosinus</taxon>
    </lineage>
</organism>
<sequence>MRKKLFITLLVLLAFAGVWYVGFFEKEPTPQTQPPDGKIDVKVGKNSPSFTLDSLAGNQVTVGKTGRITVINFWATWCPPCLEEMPELEKFAKKNQQKVQFYAVNLQESQENVRGFMNKHNYTMPVLLDKDGIVAKQFQITAIPTTIIVDKNGFIKHRQSGAMTMNQLDGIINSL</sequence>
<dbReference type="RefSeq" id="WP_229535588.1">
    <property type="nucleotide sequence ID" value="NZ_JAJHJB010000018.1"/>
</dbReference>
<dbReference type="Gene3D" id="3.40.30.10">
    <property type="entry name" value="Glutaredoxin"/>
    <property type="match status" value="1"/>
</dbReference>
<evidence type="ECO:0000256" key="1">
    <source>
        <dbReference type="ARBA" id="ARBA00004196"/>
    </source>
</evidence>
<evidence type="ECO:0000259" key="3">
    <source>
        <dbReference type="PROSITE" id="PS51352"/>
    </source>
</evidence>
<proteinExistence type="predicted"/>
<keyword evidence="5" id="KW-1185">Reference proteome</keyword>
<dbReference type="PROSITE" id="PS51352">
    <property type="entry name" value="THIOREDOXIN_2"/>
    <property type="match status" value="1"/>
</dbReference>
<comment type="subcellular location">
    <subcellularLocation>
        <location evidence="1">Cell envelope</location>
    </subcellularLocation>
</comment>
<keyword evidence="2" id="KW-0201">Cytochrome c-type biogenesis</keyword>
<dbReference type="PROSITE" id="PS00194">
    <property type="entry name" value="THIOREDOXIN_1"/>
    <property type="match status" value="1"/>
</dbReference>
<name>A0ABS8HTD4_9FIRM</name>
<dbReference type="Proteomes" id="UP001165492">
    <property type="component" value="Unassembled WGS sequence"/>
</dbReference>
<dbReference type="PANTHER" id="PTHR42852:SF17">
    <property type="entry name" value="THIOREDOXIN-LIKE PROTEIN HI_1115"/>
    <property type="match status" value="1"/>
</dbReference>
<reference evidence="4" key="1">
    <citation type="submission" date="2021-11" db="EMBL/GenBank/DDBJ databases">
        <title>Description of a new species Pelosinus isolated from the bottom sediments of Lake Baikal.</title>
        <authorList>
            <person name="Zakharyuk A."/>
        </authorList>
    </citation>
    <scope>NUCLEOTIDE SEQUENCE</scope>
    <source>
        <strain evidence="4">Bkl1</strain>
    </source>
</reference>
<evidence type="ECO:0000313" key="5">
    <source>
        <dbReference type="Proteomes" id="UP001165492"/>
    </source>
</evidence>
<dbReference type="SUPFAM" id="SSF52833">
    <property type="entry name" value="Thioredoxin-like"/>
    <property type="match status" value="1"/>
</dbReference>
<evidence type="ECO:0000313" key="4">
    <source>
        <dbReference type="EMBL" id="MCC5466441.1"/>
    </source>
</evidence>
<dbReference type="EMBL" id="JAJHJB010000018">
    <property type="protein sequence ID" value="MCC5466441.1"/>
    <property type="molecule type" value="Genomic_DNA"/>
</dbReference>
<dbReference type="InterPro" id="IPR050553">
    <property type="entry name" value="Thioredoxin_ResA/DsbE_sf"/>
</dbReference>
<dbReference type="Pfam" id="PF08534">
    <property type="entry name" value="Redoxin"/>
    <property type="match status" value="1"/>
</dbReference>
<dbReference type="InterPro" id="IPR036249">
    <property type="entry name" value="Thioredoxin-like_sf"/>
</dbReference>
<accession>A0ABS8HTD4</accession>
<gene>
    <name evidence="4" type="ORF">LMF89_13870</name>
</gene>
<dbReference type="InterPro" id="IPR017937">
    <property type="entry name" value="Thioredoxin_CS"/>
</dbReference>
<dbReference type="InterPro" id="IPR013740">
    <property type="entry name" value="Redoxin"/>
</dbReference>